<evidence type="ECO:0000256" key="1">
    <source>
        <dbReference type="SAM" id="MobiDB-lite"/>
    </source>
</evidence>
<reference evidence="2 3" key="1">
    <citation type="journal article" date="2015" name="Genome Biol. Evol.">
        <title>Comparative Genomics of a Bacterivorous Green Alga Reveals Evolutionary Causalities and Consequences of Phago-Mixotrophic Mode of Nutrition.</title>
        <authorList>
            <person name="Burns J.A."/>
            <person name="Paasch A."/>
            <person name="Narechania A."/>
            <person name="Kim E."/>
        </authorList>
    </citation>
    <scope>NUCLEOTIDE SEQUENCE [LARGE SCALE GENOMIC DNA]</scope>
    <source>
        <strain evidence="2 3">PLY_AMNH</strain>
    </source>
</reference>
<organism evidence="2 3">
    <name type="scientific">Cymbomonas tetramitiformis</name>
    <dbReference type="NCBI Taxonomy" id="36881"/>
    <lineage>
        <taxon>Eukaryota</taxon>
        <taxon>Viridiplantae</taxon>
        <taxon>Chlorophyta</taxon>
        <taxon>Pyramimonadophyceae</taxon>
        <taxon>Pyramimonadales</taxon>
        <taxon>Pyramimonadaceae</taxon>
        <taxon>Cymbomonas</taxon>
    </lineage>
</organism>
<evidence type="ECO:0000313" key="3">
    <source>
        <dbReference type="Proteomes" id="UP001190700"/>
    </source>
</evidence>
<feature type="non-terminal residue" evidence="2">
    <location>
        <position position="1"/>
    </location>
</feature>
<dbReference type="EMBL" id="LGRX02034857">
    <property type="protein sequence ID" value="KAK3236763.1"/>
    <property type="molecule type" value="Genomic_DNA"/>
</dbReference>
<protein>
    <submittedName>
        <fullName evidence="2">Uncharacterized protein</fullName>
    </submittedName>
</protein>
<proteinExistence type="predicted"/>
<feature type="region of interest" description="Disordered" evidence="1">
    <location>
        <begin position="1"/>
        <end position="35"/>
    </location>
</feature>
<dbReference type="Proteomes" id="UP001190700">
    <property type="component" value="Unassembled WGS sequence"/>
</dbReference>
<comment type="caution">
    <text evidence="2">The sequence shown here is derived from an EMBL/GenBank/DDBJ whole genome shotgun (WGS) entry which is preliminary data.</text>
</comment>
<accession>A0AAE0BIY8</accession>
<name>A0AAE0BIY8_9CHLO</name>
<dbReference type="AlphaFoldDB" id="A0AAE0BIY8"/>
<gene>
    <name evidence="2" type="ORF">CYMTET_53114</name>
</gene>
<sequence>EEEGEAPAANVLAGTDGDGGAMEAEPAVDMGDATVGGSANDGVAAMGAAAPGAPEAFVEEEGRPAALNISERPTATVGRWKAIRGVSFVEEEGEAPAANVLAGTDGDGGVMEVVPAVDMGDATAGGGANDGVAAVGVAAPGARAAFMEEEGEAPVANVVAGTDGDGGAMDAEPVVDIGRATVEGSANAGSDVAHMHSMRVSTRGVVRDYAKLADRGRSKRSVKAVQPMTRRKRQKINFADLHRLGWKDVNEI</sequence>
<keyword evidence="3" id="KW-1185">Reference proteome</keyword>
<evidence type="ECO:0000313" key="2">
    <source>
        <dbReference type="EMBL" id="KAK3236763.1"/>
    </source>
</evidence>